<organism evidence="2 3">
    <name type="scientific">Pelomonas baiyunensis</name>
    <dbReference type="NCBI Taxonomy" id="3299026"/>
    <lineage>
        <taxon>Bacteria</taxon>
        <taxon>Pseudomonadati</taxon>
        <taxon>Pseudomonadota</taxon>
        <taxon>Betaproteobacteria</taxon>
        <taxon>Burkholderiales</taxon>
        <taxon>Sphaerotilaceae</taxon>
        <taxon>Roseateles</taxon>
    </lineage>
</organism>
<dbReference type="EMBL" id="JBIGIB010000007">
    <property type="protein sequence ID" value="MFG6469079.1"/>
    <property type="molecule type" value="Genomic_DNA"/>
</dbReference>
<comment type="caution">
    <text evidence="2">The sequence shown here is derived from an EMBL/GenBank/DDBJ whole genome shotgun (WGS) entry which is preliminary data.</text>
</comment>
<feature type="compositionally biased region" description="Polar residues" evidence="1">
    <location>
        <begin position="174"/>
        <end position="185"/>
    </location>
</feature>
<gene>
    <name evidence="2" type="ORF">ACG01O_20815</name>
</gene>
<evidence type="ECO:0000313" key="3">
    <source>
        <dbReference type="Proteomes" id="UP001606303"/>
    </source>
</evidence>
<feature type="compositionally biased region" description="Low complexity" evidence="1">
    <location>
        <begin position="1"/>
        <end position="38"/>
    </location>
</feature>
<proteinExistence type="predicted"/>
<keyword evidence="3" id="KW-1185">Reference proteome</keyword>
<name>A0ABW7H4C3_9BURK</name>
<evidence type="ECO:0000256" key="1">
    <source>
        <dbReference type="SAM" id="MobiDB-lite"/>
    </source>
</evidence>
<protein>
    <submittedName>
        <fullName evidence="2">Uncharacterized protein</fullName>
    </submittedName>
</protein>
<sequence>MDAATPAPALPAEPAASAPGALATPTAEAAASANSTNPFERLSEASPPKAAQAAAQARPSPRPAPGSTNAKPTATPTTAQLSSPTRDRDAELVAALIANADAGREVTLPASGTQPAAGLPVSAADRNRLAGELRSCQQRHASNTAARDACRADACQSHGMTGRIKSCPAVGTRADSSNSPAGPRA</sequence>
<dbReference type="Proteomes" id="UP001606303">
    <property type="component" value="Unassembled WGS sequence"/>
</dbReference>
<evidence type="ECO:0000313" key="2">
    <source>
        <dbReference type="EMBL" id="MFG6469079.1"/>
    </source>
</evidence>
<feature type="compositionally biased region" description="Low complexity" evidence="1">
    <location>
        <begin position="45"/>
        <end position="59"/>
    </location>
</feature>
<dbReference type="RefSeq" id="WP_394387368.1">
    <property type="nucleotide sequence ID" value="NZ_JBIGIB010000007.1"/>
</dbReference>
<accession>A0ABW7H4C3</accession>
<reference evidence="2 3" key="1">
    <citation type="submission" date="2024-08" db="EMBL/GenBank/DDBJ databases">
        <authorList>
            <person name="Lu H."/>
        </authorList>
    </citation>
    <scope>NUCLEOTIDE SEQUENCE [LARGE SCALE GENOMIC DNA]</scope>
    <source>
        <strain evidence="2 3">BYS87W</strain>
    </source>
</reference>
<feature type="region of interest" description="Disordered" evidence="1">
    <location>
        <begin position="1"/>
        <end position="88"/>
    </location>
</feature>
<feature type="region of interest" description="Disordered" evidence="1">
    <location>
        <begin position="161"/>
        <end position="185"/>
    </location>
</feature>